<dbReference type="PANTHER" id="PTHR35836">
    <property type="entry name" value="VCBS REPEAT-CONTAINING PROTEIN"/>
    <property type="match status" value="1"/>
</dbReference>
<keyword evidence="3" id="KW-1185">Reference proteome</keyword>
<protein>
    <recommendedName>
        <fullName evidence="4">VCBS repeat-containing protein</fullName>
    </recommendedName>
</protein>
<dbReference type="AlphaFoldDB" id="A0AA37T734"/>
<dbReference type="InterPro" id="IPR028994">
    <property type="entry name" value="Integrin_alpha_N"/>
</dbReference>
<evidence type="ECO:0000313" key="3">
    <source>
        <dbReference type="Proteomes" id="UP001156870"/>
    </source>
</evidence>
<sequence length="411" mass="45561">MNKKILTIALLSASPLLASDYTSHYLGALDIPFAAFVDTQKFYDQPTKSLTVSSFSITNAFGIYRVDNLWAIPTFGTTDMVEVNVISENIHWPNEAQLVPAGVTPFQSMTIASGFFPPYQEQGGIYLFNMETQMPHLISEAGWLHHSVHWEDINHDGALDIITARAKIAGPAGVLTELLWLENPNNNSITQPWTEHTIQAGPDVNFYVGDLNNDNALDIIATEFFAQRLTWIYETNDANTPWGYRVIDAELGAGFSVSASDLNLDGNIDLLVTNHQSDLSASVFAYEVPSNPLTEIWPKHTLLTNIETRKPGDRQASPGEAEAFHPNTLTTFLTKPWIYVSGDGSMRAHLLVPTSSSSNNWDYEERILHESTESVIGTAAIIDSNLDTFTEIYIPAYDEGKVHAYTFGVKK</sequence>
<reference evidence="2 3" key="1">
    <citation type="journal article" date="2014" name="Int. J. Syst. Evol. Microbiol.">
        <title>Complete genome sequence of Corynebacterium casei LMG S-19264T (=DSM 44701T), isolated from a smear-ripened cheese.</title>
        <authorList>
            <consortium name="US DOE Joint Genome Institute (JGI-PGF)"/>
            <person name="Walter F."/>
            <person name="Albersmeier A."/>
            <person name="Kalinowski J."/>
            <person name="Ruckert C."/>
        </authorList>
    </citation>
    <scope>NUCLEOTIDE SEQUENCE [LARGE SCALE GENOMIC DNA]</scope>
    <source>
        <strain evidence="2 3">NBRC 110095</strain>
    </source>
</reference>
<evidence type="ECO:0000313" key="2">
    <source>
        <dbReference type="EMBL" id="GLS24941.1"/>
    </source>
</evidence>
<accession>A0AA37T734</accession>
<proteinExistence type="predicted"/>
<evidence type="ECO:0000256" key="1">
    <source>
        <dbReference type="SAM" id="SignalP"/>
    </source>
</evidence>
<comment type="caution">
    <text evidence="2">The sequence shown here is derived from an EMBL/GenBank/DDBJ whole genome shotgun (WGS) entry which is preliminary data.</text>
</comment>
<dbReference type="SUPFAM" id="SSF69318">
    <property type="entry name" value="Integrin alpha N-terminal domain"/>
    <property type="match status" value="1"/>
</dbReference>
<dbReference type="Gene3D" id="2.130.10.130">
    <property type="entry name" value="Integrin alpha, N-terminal"/>
    <property type="match status" value="1"/>
</dbReference>
<gene>
    <name evidence="2" type="ORF">GCM10007877_06550</name>
</gene>
<feature type="signal peptide" evidence="1">
    <location>
        <begin position="1"/>
        <end position="18"/>
    </location>
</feature>
<dbReference type="RefSeq" id="WP_232592243.1">
    <property type="nucleotide sequence ID" value="NZ_BSPD01000020.1"/>
</dbReference>
<keyword evidence="1" id="KW-0732">Signal</keyword>
<name>A0AA37T734_9GAMM</name>
<dbReference type="PANTHER" id="PTHR35836:SF1">
    <property type="entry name" value="VCBS REPEAT-CONTAINING PROTEIN"/>
    <property type="match status" value="1"/>
</dbReference>
<organism evidence="2 3">
    <name type="scientific">Marinibactrum halimedae</name>
    <dbReference type="NCBI Taxonomy" id="1444977"/>
    <lineage>
        <taxon>Bacteria</taxon>
        <taxon>Pseudomonadati</taxon>
        <taxon>Pseudomonadota</taxon>
        <taxon>Gammaproteobacteria</taxon>
        <taxon>Cellvibrionales</taxon>
        <taxon>Cellvibrionaceae</taxon>
        <taxon>Marinibactrum</taxon>
    </lineage>
</organism>
<feature type="chain" id="PRO_5041336952" description="VCBS repeat-containing protein" evidence="1">
    <location>
        <begin position="19"/>
        <end position="411"/>
    </location>
</feature>
<dbReference type="Proteomes" id="UP001156870">
    <property type="component" value="Unassembled WGS sequence"/>
</dbReference>
<dbReference type="EMBL" id="BSPD01000020">
    <property type="protein sequence ID" value="GLS24941.1"/>
    <property type="molecule type" value="Genomic_DNA"/>
</dbReference>
<evidence type="ECO:0008006" key="4">
    <source>
        <dbReference type="Google" id="ProtNLM"/>
    </source>
</evidence>